<gene>
    <name evidence="7" type="primary">clpP</name>
    <name evidence="10" type="ORF">SAMN05443144_105122</name>
</gene>
<name>A0A1M4YPF2_9BACT</name>
<dbReference type="PANTHER" id="PTHR10381:SF70">
    <property type="entry name" value="ATP-DEPENDENT CLP PROTEASE PROTEOLYTIC SUBUNIT"/>
    <property type="match status" value="1"/>
</dbReference>
<comment type="subunit">
    <text evidence="7">Fourteen ClpP subunits assemble into 2 heptameric rings which stack back to back to give a disk-like structure with a central cavity, resembling the structure of eukaryotic proteasomes.</text>
</comment>
<keyword evidence="5 7" id="KW-0720">Serine protease</keyword>
<evidence type="ECO:0000256" key="4">
    <source>
        <dbReference type="ARBA" id="ARBA00022801"/>
    </source>
</evidence>
<dbReference type="GO" id="GO:0004176">
    <property type="term" value="F:ATP-dependent peptidase activity"/>
    <property type="evidence" value="ECO:0007669"/>
    <property type="project" value="InterPro"/>
</dbReference>
<dbReference type="InterPro" id="IPR001907">
    <property type="entry name" value="ClpP"/>
</dbReference>
<dbReference type="EC" id="3.4.21.92" evidence="7"/>
<proteinExistence type="inferred from homology"/>
<keyword evidence="2 7" id="KW-0963">Cytoplasm</keyword>
<dbReference type="InterPro" id="IPR029045">
    <property type="entry name" value="ClpP/crotonase-like_dom_sf"/>
</dbReference>
<dbReference type="Proteomes" id="UP000184041">
    <property type="component" value="Unassembled WGS sequence"/>
</dbReference>
<dbReference type="SUPFAM" id="SSF52096">
    <property type="entry name" value="ClpP/crotonase"/>
    <property type="match status" value="1"/>
</dbReference>
<feature type="active site" evidence="7 8">
    <location>
        <position position="115"/>
    </location>
</feature>
<dbReference type="GO" id="GO:0005737">
    <property type="term" value="C:cytoplasm"/>
    <property type="evidence" value="ECO:0007669"/>
    <property type="project" value="UniProtKB-SubCell"/>
</dbReference>
<dbReference type="InterPro" id="IPR023562">
    <property type="entry name" value="ClpP/TepA"/>
</dbReference>
<dbReference type="PANTHER" id="PTHR10381">
    <property type="entry name" value="ATP-DEPENDENT CLP PROTEASE PROTEOLYTIC SUBUNIT"/>
    <property type="match status" value="1"/>
</dbReference>
<dbReference type="GO" id="GO:0009368">
    <property type="term" value="C:endopeptidase Clp complex"/>
    <property type="evidence" value="ECO:0007669"/>
    <property type="project" value="TreeGrafter"/>
</dbReference>
<keyword evidence="3 7" id="KW-0645">Protease</keyword>
<dbReference type="PRINTS" id="PR00127">
    <property type="entry name" value="CLPPROTEASEP"/>
</dbReference>
<dbReference type="NCBIfam" id="NF009205">
    <property type="entry name" value="PRK12553.1"/>
    <property type="match status" value="1"/>
</dbReference>
<dbReference type="GO" id="GO:0004252">
    <property type="term" value="F:serine-type endopeptidase activity"/>
    <property type="evidence" value="ECO:0007669"/>
    <property type="project" value="UniProtKB-UniRule"/>
</dbReference>
<evidence type="ECO:0000256" key="6">
    <source>
        <dbReference type="ARBA" id="ARBA00034021"/>
    </source>
</evidence>
<comment type="similarity">
    <text evidence="1 7 9">Belongs to the peptidase S14 family.</text>
</comment>
<dbReference type="OrthoDB" id="9802800at2"/>
<reference evidence="10 11" key="1">
    <citation type="submission" date="2016-11" db="EMBL/GenBank/DDBJ databases">
        <authorList>
            <person name="Jaros S."/>
            <person name="Januszkiewicz K."/>
            <person name="Wedrychowicz H."/>
        </authorList>
    </citation>
    <scope>NUCLEOTIDE SEQUENCE [LARGE SCALE GENOMIC DNA]</scope>
    <source>
        <strain evidence="10 11">DSM 21986</strain>
    </source>
</reference>
<dbReference type="EMBL" id="FQUS01000005">
    <property type="protein sequence ID" value="SHF07685.1"/>
    <property type="molecule type" value="Genomic_DNA"/>
</dbReference>
<dbReference type="STRING" id="1194090.SAMN05443144_105122"/>
<protein>
    <recommendedName>
        <fullName evidence="7 9">ATP-dependent Clp protease proteolytic subunit</fullName>
        <ecNumber evidence="7">3.4.21.92</ecNumber>
    </recommendedName>
    <alternativeName>
        <fullName evidence="7">Endopeptidase Clp</fullName>
    </alternativeName>
</protein>
<comment type="function">
    <text evidence="7">Cleaves peptides in various proteins in a process that requires ATP hydrolysis. Has a chymotrypsin-like activity. Plays a major role in the degradation of misfolded proteins.</text>
</comment>
<evidence type="ECO:0000256" key="5">
    <source>
        <dbReference type="ARBA" id="ARBA00022825"/>
    </source>
</evidence>
<evidence type="ECO:0000256" key="7">
    <source>
        <dbReference type="HAMAP-Rule" id="MF_00444"/>
    </source>
</evidence>
<dbReference type="Pfam" id="PF00574">
    <property type="entry name" value="CLP_protease"/>
    <property type="match status" value="1"/>
</dbReference>
<sequence length="189" mass="20784">MDSNNKSSFNQSVANRLFKSRIVIINGEITQELVGKVAGQLLALSAESNDPITLFIHSQGGHVDSGHAIYDAIRFIDARVRMVGNGWVASAGALIYVSVPREDRYCLPNTRFLLHQPSGGVQGSGSDIAIEAEEIVKMRKRLNEILAEATGKPLEEVEEDTQRNFWLTAEEAKEYGLVGSIIERISEVD</sequence>
<dbReference type="GO" id="GO:0006515">
    <property type="term" value="P:protein quality control for misfolded or incompletely synthesized proteins"/>
    <property type="evidence" value="ECO:0007669"/>
    <property type="project" value="TreeGrafter"/>
</dbReference>
<keyword evidence="11" id="KW-1185">Reference proteome</keyword>
<dbReference type="RefSeq" id="WP_073060928.1">
    <property type="nucleotide sequence ID" value="NZ_FQUS01000005.1"/>
</dbReference>
<dbReference type="HAMAP" id="MF_00444">
    <property type="entry name" value="ClpP"/>
    <property type="match status" value="1"/>
</dbReference>
<evidence type="ECO:0000256" key="9">
    <source>
        <dbReference type="RuleBase" id="RU003567"/>
    </source>
</evidence>
<dbReference type="PROSITE" id="PS00382">
    <property type="entry name" value="CLP_PROTEASE_HIS"/>
    <property type="match status" value="1"/>
</dbReference>
<dbReference type="Gene3D" id="3.90.226.10">
    <property type="entry name" value="2-enoyl-CoA Hydratase, Chain A, domain 1"/>
    <property type="match status" value="1"/>
</dbReference>
<dbReference type="GO" id="GO:0051117">
    <property type="term" value="F:ATPase binding"/>
    <property type="evidence" value="ECO:0007669"/>
    <property type="project" value="TreeGrafter"/>
</dbReference>
<keyword evidence="4 7" id="KW-0378">Hydrolase</keyword>
<dbReference type="InterPro" id="IPR033135">
    <property type="entry name" value="ClpP_His_AS"/>
</dbReference>
<accession>A0A1M4YPF2</accession>
<comment type="subcellular location">
    <subcellularLocation>
        <location evidence="7">Cytoplasm</location>
    </subcellularLocation>
</comment>
<feature type="active site" description="Nucleophile" evidence="7">
    <location>
        <position position="90"/>
    </location>
</feature>
<comment type="catalytic activity">
    <reaction evidence="6 7 8">
        <text>Hydrolysis of proteins to small peptides in the presence of ATP and magnesium. alpha-casein is the usual test substrate. In the absence of ATP, only oligopeptides shorter than five residues are hydrolyzed (such as succinyl-Leu-Tyr-|-NHMec, and Leu-Tyr-Leu-|-Tyr-Trp, in which cleavage of the -Tyr-|-Leu- and -Tyr-|-Trp bonds also occurs).</text>
        <dbReference type="EC" id="3.4.21.92"/>
    </reaction>
</comment>
<organism evidence="10 11">
    <name type="scientific">Fodinibius roseus</name>
    <dbReference type="NCBI Taxonomy" id="1194090"/>
    <lineage>
        <taxon>Bacteria</taxon>
        <taxon>Pseudomonadati</taxon>
        <taxon>Balneolota</taxon>
        <taxon>Balneolia</taxon>
        <taxon>Balneolales</taxon>
        <taxon>Balneolaceae</taxon>
        <taxon>Fodinibius</taxon>
    </lineage>
</organism>
<dbReference type="AlphaFoldDB" id="A0A1M4YPF2"/>
<evidence type="ECO:0000256" key="1">
    <source>
        <dbReference type="ARBA" id="ARBA00007039"/>
    </source>
</evidence>
<evidence type="ECO:0000256" key="8">
    <source>
        <dbReference type="PROSITE-ProRule" id="PRU10086"/>
    </source>
</evidence>
<evidence type="ECO:0000256" key="3">
    <source>
        <dbReference type="ARBA" id="ARBA00022670"/>
    </source>
</evidence>
<evidence type="ECO:0000313" key="11">
    <source>
        <dbReference type="Proteomes" id="UP000184041"/>
    </source>
</evidence>
<evidence type="ECO:0000313" key="10">
    <source>
        <dbReference type="EMBL" id="SHF07685.1"/>
    </source>
</evidence>
<dbReference type="CDD" id="cd07017">
    <property type="entry name" value="S14_ClpP_2"/>
    <property type="match status" value="1"/>
</dbReference>
<evidence type="ECO:0000256" key="2">
    <source>
        <dbReference type="ARBA" id="ARBA00022490"/>
    </source>
</evidence>